<dbReference type="InterPro" id="IPR005829">
    <property type="entry name" value="Sugar_transporter_CS"/>
</dbReference>
<feature type="transmembrane region" description="Helical" evidence="9">
    <location>
        <begin position="225"/>
        <end position="247"/>
    </location>
</feature>
<dbReference type="SUPFAM" id="SSF103473">
    <property type="entry name" value="MFS general substrate transporter"/>
    <property type="match status" value="1"/>
</dbReference>
<evidence type="ECO:0000256" key="3">
    <source>
        <dbReference type="ARBA" id="ARBA00022448"/>
    </source>
</evidence>
<dbReference type="NCBIfam" id="TIGR00879">
    <property type="entry name" value="SP"/>
    <property type="match status" value="1"/>
</dbReference>
<reference evidence="11 12" key="1">
    <citation type="submission" date="2024-01" db="EMBL/GenBank/DDBJ databases">
        <authorList>
            <consortium name="Genoscope - CEA"/>
            <person name="William W."/>
        </authorList>
    </citation>
    <scope>NUCLEOTIDE SEQUENCE [LARGE SCALE GENOMIC DNA]</scope>
    <source>
        <strain evidence="11 12">29B2s-10</strain>
    </source>
</reference>
<keyword evidence="3 7" id="KW-0813">Transport</keyword>
<feature type="transmembrane region" description="Helical" evidence="9">
    <location>
        <begin position="478"/>
        <end position="498"/>
    </location>
</feature>
<feature type="transmembrane region" description="Helical" evidence="9">
    <location>
        <begin position="551"/>
        <end position="570"/>
    </location>
</feature>
<evidence type="ECO:0000256" key="8">
    <source>
        <dbReference type="SAM" id="MobiDB-lite"/>
    </source>
</evidence>
<evidence type="ECO:0000256" key="7">
    <source>
        <dbReference type="RuleBase" id="RU003346"/>
    </source>
</evidence>
<feature type="transmembrane region" description="Helical" evidence="9">
    <location>
        <begin position="259"/>
        <end position="282"/>
    </location>
</feature>
<sequence length="642" mass="71910">MTEKTVGTTPTDTTAPAEDGFFVHSSSSSFNEKQKHASDAESTLSHKQVKESADQNILSSYSPSQVKQMGRNYAIKYGLDPELFARAALVARSPSDFNSMEELSEEEKVALNTEATKKWHVPNKLILVIALGSMSAAVQGMDESVINGANLFYPTYMGIGGDSRRDLMLLGLVNGAPYLAASCIACWMSDITNRHLGRKWTIFWTCMISALSCFWQGFVNNWYHLFIARFVLGFGLGIKSATVPAYASECTPKHIRGALVMLWQFFTAVGIMFGYVASLAFYHVGDHGIGGGLHWRLMLASAMIPALIVLVQVPFVPESPRWLMGKGRHADAFEALCQLRFDKISAARDSFYQHVLLSEESSYDGLPTWKRMIEMFTIRRNRNGALGAWIVMFMQQFCGINVIAYYSSSIFIEANMGEIRSLLASWGFGMINFVFAIPAIYTIDTFGRRNLLLTTFPLMCIFLLVAGFGFFIPQDTNPQGRVGMIITGIYLFAAVYSSGEGPVPFTYSAEAFPLYIRDLGMGFATATCWFFNFVLALTWPLLKTAFTPQGAFGWYAAWNIVGFFLVLWFLPETKGLTLEELDEVFSVSCMKHARWQTAHFWNNIQRVVLRREVAPLPPLYAHQRMAVTNPEWNDKAETSHVE</sequence>
<dbReference type="InterPro" id="IPR005828">
    <property type="entry name" value="MFS_sugar_transport-like"/>
</dbReference>
<dbReference type="PROSITE" id="PS00217">
    <property type="entry name" value="SUGAR_TRANSPORT_2"/>
    <property type="match status" value="1"/>
</dbReference>
<feature type="compositionally biased region" description="Low complexity" evidence="8">
    <location>
        <begin position="1"/>
        <end position="20"/>
    </location>
</feature>
<keyword evidence="5 9" id="KW-1133">Transmembrane helix</keyword>
<evidence type="ECO:0000256" key="4">
    <source>
        <dbReference type="ARBA" id="ARBA00022692"/>
    </source>
</evidence>
<feature type="transmembrane region" description="Helical" evidence="9">
    <location>
        <begin position="294"/>
        <end position="316"/>
    </location>
</feature>
<feature type="transmembrane region" description="Helical" evidence="9">
    <location>
        <begin position="125"/>
        <end position="141"/>
    </location>
</feature>
<protein>
    <recommendedName>
        <fullName evidence="10">Major facilitator superfamily (MFS) profile domain-containing protein</fullName>
    </recommendedName>
</protein>
<dbReference type="PRINTS" id="PR00171">
    <property type="entry name" value="SUGRTRNSPORT"/>
</dbReference>
<dbReference type="Pfam" id="PF00083">
    <property type="entry name" value="Sugar_tr"/>
    <property type="match status" value="1"/>
</dbReference>
<evidence type="ECO:0000256" key="2">
    <source>
        <dbReference type="ARBA" id="ARBA00010992"/>
    </source>
</evidence>
<dbReference type="Proteomes" id="UP001497600">
    <property type="component" value="Chromosome F"/>
</dbReference>
<dbReference type="PROSITE" id="PS50850">
    <property type="entry name" value="MFS"/>
    <property type="match status" value="1"/>
</dbReference>
<keyword evidence="12" id="KW-1185">Reference proteome</keyword>
<dbReference type="InterPro" id="IPR036259">
    <property type="entry name" value="MFS_trans_sf"/>
</dbReference>
<feature type="transmembrane region" description="Helical" evidence="9">
    <location>
        <begin position="426"/>
        <end position="443"/>
    </location>
</feature>
<evidence type="ECO:0000256" key="1">
    <source>
        <dbReference type="ARBA" id="ARBA00004141"/>
    </source>
</evidence>
<gene>
    <name evidence="11" type="ORF">CAAN4_F14708</name>
</gene>
<keyword evidence="6 9" id="KW-0472">Membrane</keyword>
<evidence type="ECO:0000256" key="5">
    <source>
        <dbReference type="ARBA" id="ARBA00022989"/>
    </source>
</evidence>
<organism evidence="11 12">
    <name type="scientific">[Candida] anglica</name>
    <dbReference type="NCBI Taxonomy" id="148631"/>
    <lineage>
        <taxon>Eukaryota</taxon>
        <taxon>Fungi</taxon>
        <taxon>Dikarya</taxon>
        <taxon>Ascomycota</taxon>
        <taxon>Saccharomycotina</taxon>
        <taxon>Pichiomycetes</taxon>
        <taxon>Debaryomycetaceae</taxon>
        <taxon>Kurtzmaniella</taxon>
    </lineage>
</organism>
<feature type="transmembrane region" description="Helical" evidence="9">
    <location>
        <begin position="450"/>
        <end position="472"/>
    </location>
</feature>
<feature type="region of interest" description="Disordered" evidence="8">
    <location>
        <begin position="1"/>
        <end position="61"/>
    </location>
</feature>
<feature type="transmembrane region" description="Helical" evidence="9">
    <location>
        <begin position="519"/>
        <end position="539"/>
    </location>
</feature>
<evidence type="ECO:0000313" key="12">
    <source>
        <dbReference type="Proteomes" id="UP001497600"/>
    </source>
</evidence>
<dbReference type="EMBL" id="OZ004258">
    <property type="protein sequence ID" value="CAK7914068.1"/>
    <property type="molecule type" value="Genomic_DNA"/>
</dbReference>
<feature type="domain" description="Major facilitator superfamily (MFS) profile" evidence="10">
    <location>
        <begin position="128"/>
        <end position="574"/>
    </location>
</feature>
<dbReference type="Gene3D" id="1.20.1250.20">
    <property type="entry name" value="MFS general substrate transporter like domains"/>
    <property type="match status" value="1"/>
</dbReference>
<dbReference type="InterPro" id="IPR003663">
    <property type="entry name" value="Sugar/inositol_transpt"/>
</dbReference>
<dbReference type="InterPro" id="IPR020846">
    <property type="entry name" value="MFS_dom"/>
</dbReference>
<evidence type="ECO:0000259" key="10">
    <source>
        <dbReference type="PROSITE" id="PS50850"/>
    </source>
</evidence>
<feature type="transmembrane region" description="Helical" evidence="9">
    <location>
        <begin position="385"/>
        <end position="406"/>
    </location>
</feature>
<dbReference type="InterPro" id="IPR050814">
    <property type="entry name" value="Myo-inositol_Transporter"/>
</dbReference>
<evidence type="ECO:0000313" key="11">
    <source>
        <dbReference type="EMBL" id="CAK7914068.1"/>
    </source>
</evidence>
<comment type="similarity">
    <text evidence="2 7">Belongs to the major facilitator superfamily. Sugar transporter (TC 2.A.1.1) family.</text>
</comment>
<feature type="transmembrane region" description="Helical" evidence="9">
    <location>
        <begin position="200"/>
        <end position="219"/>
    </location>
</feature>
<feature type="transmembrane region" description="Helical" evidence="9">
    <location>
        <begin position="167"/>
        <end position="188"/>
    </location>
</feature>
<evidence type="ECO:0000256" key="9">
    <source>
        <dbReference type="SAM" id="Phobius"/>
    </source>
</evidence>
<proteinExistence type="inferred from homology"/>
<keyword evidence="4 9" id="KW-0812">Transmembrane</keyword>
<dbReference type="PANTHER" id="PTHR48020">
    <property type="entry name" value="PROTON MYO-INOSITOL COTRANSPORTER"/>
    <property type="match status" value="1"/>
</dbReference>
<comment type="subcellular location">
    <subcellularLocation>
        <location evidence="1">Membrane</location>
        <topology evidence="1">Multi-pass membrane protein</topology>
    </subcellularLocation>
</comment>
<name>A0ABP0EH82_9ASCO</name>
<evidence type="ECO:0000256" key="6">
    <source>
        <dbReference type="ARBA" id="ARBA00023136"/>
    </source>
</evidence>
<dbReference type="PANTHER" id="PTHR48020:SF25">
    <property type="entry name" value="SUGAR TRANSPORTER, PUTATIVE (AFU_ORTHOLOGUE AFUA_7G05830)-RELATED"/>
    <property type="match status" value="1"/>
</dbReference>
<accession>A0ABP0EH82</accession>